<keyword evidence="2" id="KW-1185">Reference proteome</keyword>
<evidence type="ECO:0000313" key="2">
    <source>
        <dbReference type="Proteomes" id="UP001164539"/>
    </source>
</evidence>
<reference evidence="1 2" key="1">
    <citation type="journal article" date="2023" name="Science">
        <title>Complex scaffold remodeling in plant triterpene biosynthesis.</title>
        <authorList>
            <person name="De La Pena R."/>
            <person name="Hodgson H."/>
            <person name="Liu J.C."/>
            <person name="Stephenson M.J."/>
            <person name="Martin A.C."/>
            <person name="Owen C."/>
            <person name="Harkess A."/>
            <person name="Leebens-Mack J."/>
            <person name="Jimenez L.E."/>
            <person name="Osbourn A."/>
            <person name="Sattely E.S."/>
        </authorList>
    </citation>
    <scope>NUCLEOTIDE SEQUENCE [LARGE SCALE GENOMIC DNA]</scope>
    <source>
        <strain evidence="2">cv. JPN11</strain>
        <tissue evidence="1">Leaf</tissue>
    </source>
</reference>
<proteinExistence type="predicted"/>
<comment type="caution">
    <text evidence="1">The sequence shown here is derived from an EMBL/GenBank/DDBJ whole genome shotgun (WGS) entry which is preliminary data.</text>
</comment>
<organism evidence="1 2">
    <name type="scientific">Melia azedarach</name>
    <name type="common">Chinaberry tree</name>
    <dbReference type="NCBI Taxonomy" id="155640"/>
    <lineage>
        <taxon>Eukaryota</taxon>
        <taxon>Viridiplantae</taxon>
        <taxon>Streptophyta</taxon>
        <taxon>Embryophyta</taxon>
        <taxon>Tracheophyta</taxon>
        <taxon>Spermatophyta</taxon>
        <taxon>Magnoliopsida</taxon>
        <taxon>eudicotyledons</taxon>
        <taxon>Gunneridae</taxon>
        <taxon>Pentapetalae</taxon>
        <taxon>rosids</taxon>
        <taxon>malvids</taxon>
        <taxon>Sapindales</taxon>
        <taxon>Meliaceae</taxon>
        <taxon>Melia</taxon>
    </lineage>
</organism>
<sequence length="100" mass="11466">MAEITAFFKFLPHSQLQKLRSEFPRVRTSSVLLNCVLLLWAQTIKQMAVLIAIFNGLRLCVTTLWDLQELRFANIFDDVSFIAITIIMAAVSCFISLRSR</sequence>
<gene>
    <name evidence="1" type="ORF">OWV82_011201</name>
</gene>
<accession>A0ACC1XXF1</accession>
<evidence type="ECO:0000313" key="1">
    <source>
        <dbReference type="EMBL" id="KAJ4716140.1"/>
    </source>
</evidence>
<dbReference type="Proteomes" id="UP001164539">
    <property type="component" value="Chromosome 6"/>
</dbReference>
<name>A0ACC1XXF1_MELAZ</name>
<dbReference type="EMBL" id="CM051399">
    <property type="protein sequence ID" value="KAJ4716140.1"/>
    <property type="molecule type" value="Genomic_DNA"/>
</dbReference>
<protein>
    <submittedName>
        <fullName evidence="1">Uncharacterized protein</fullName>
    </submittedName>
</protein>